<dbReference type="AlphaFoldDB" id="A0A2I0AEG3"/>
<proteinExistence type="predicted"/>
<reference evidence="2 3" key="1">
    <citation type="journal article" date="2017" name="Nature">
        <title>The Apostasia genome and the evolution of orchids.</title>
        <authorList>
            <person name="Zhang G.Q."/>
            <person name="Liu K.W."/>
            <person name="Li Z."/>
            <person name="Lohaus R."/>
            <person name="Hsiao Y.Y."/>
            <person name="Niu S.C."/>
            <person name="Wang J.Y."/>
            <person name="Lin Y.C."/>
            <person name="Xu Q."/>
            <person name="Chen L.J."/>
            <person name="Yoshida K."/>
            <person name="Fujiwara S."/>
            <person name="Wang Z.W."/>
            <person name="Zhang Y.Q."/>
            <person name="Mitsuda N."/>
            <person name="Wang M."/>
            <person name="Liu G.H."/>
            <person name="Pecoraro L."/>
            <person name="Huang H.X."/>
            <person name="Xiao X.J."/>
            <person name="Lin M."/>
            <person name="Wu X.Y."/>
            <person name="Wu W.L."/>
            <person name="Chen Y.Y."/>
            <person name="Chang S.B."/>
            <person name="Sakamoto S."/>
            <person name="Ohme-Takagi M."/>
            <person name="Yagi M."/>
            <person name="Zeng S.J."/>
            <person name="Shen C.Y."/>
            <person name="Yeh C.M."/>
            <person name="Luo Y.B."/>
            <person name="Tsai W.C."/>
            <person name="Van de Peer Y."/>
            <person name="Liu Z.J."/>
        </authorList>
    </citation>
    <scope>NUCLEOTIDE SEQUENCE [LARGE SCALE GENOMIC DNA]</scope>
    <source>
        <strain evidence="3">cv. Shenzhen</strain>
        <tissue evidence="2">Stem</tissue>
    </source>
</reference>
<evidence type="ECO:0000256" key="1">
    <source>
        <dbReference type="SAM" id="SignalP"/>
    </source>
</evidence>
<dbReference type="PANTHER" id="PTHR35752">
    <property type="entry name" value="G-PROTEIN COUPLED RECEPTOR"/>
    <property type="match status" value="1"/>
</dbReference>
<dbReference type="EMBL" id="KZ451988">
    <property type="protein sequence ID" value="PKA53895.1"/>
    <property type="molecule type" value="Genomic_DNA"/>
</dbReference>
<protein>
    <submittedName>
        <fullName evidence="2">Uncharacterized protein</fullName>
    </submittedName>
</protein>
<evidence type="ECO:0000313" key="3">
    <source>
        <dbReference type="Proteomes" id="UP000236161"/>
    </source>
</evidence>
<sequence length="241" mass="26829">MLLDRSSLCLRSCYCLLVYAFLAICLHSPFAASVVVPHSNCYSIDNNSRLVDFTDWIGHVLILEGKDGDFVVRFCKDVEFRSQMGYVDFGRFTTSSYFVAGSGSVDFVQGFHSGDLMNCEHTFDKMGRTAQVNIICGNCLSGWCKGEFGCICSVIYDSSKCRVLIEISISCTNGSSRVFESFTIGFHPRSWEVVYNGLTQIGFEKLHREYSFGTDQTQVSLYLTSISALAGLVGKPSFKPR</sequence>
<feature type="signal peptide" evidence="1">
    <location>
        <begin position="1"/>
        <end position="31"/>
    </location>
</feature>
<keyword evidence="3" id="KW-1185">Reference proteome</keyword>
<name>A0A2I0AEG3_9ASPA</name>
<dbReference type="OrthoDB" id="1848995at2759"/>
<evidence type="ECO:0000313" key="2">
    <source>
        <dbReference type="EMBL" id="PKA53895.1"/>
    </source>
</evidence>
<dbReference type="STRING" id="1088818.A0A2I0AEG3"/>
<accession>A0A2I0AEG3</accession>
<feature type="chain" id="PRO_5014177682" evidence="1">
    <location>
        <begin position="32"/>
        <end position="241"/>
    </location>
</feature>
<gene>
    <name evidence="2" type="ORF">AXF42_Ash011375</name>
</gene>
<keyword evidence="1" id="KW-0732">Signal</keyword>
<dbReference type="Proteomes" id="UP000236161">
    <property type="component" value="Unassembled WGS sequence"/>
</dbReference>
<organism evidence="2 3">
    <name type="scientific">Apostasia shenzhenica</name>
    <dbReference type="NCBI Taxonomy" id="1088818"/>
    <lineage>
        <taxon>Eukaryota</taxon>
        <taxon>Viridiplantae</taxon>
        <taxon>Streptophyta</taxon>
        <taxon>Embryophyta</taxon>
        <taxon>Tracheophyta</taxon>
        <taxon>Spermatophyta</taxon>
        <taxon>Magnoliopsida</taxon>
        <taxon>Liliopsida</taxon>
        <taxon>Asparagales</taxon>
        <taxon>Orchidaceae</taxon>
        <taxon>Apostasioideae</taxon>
        <taxon>Apostasia</taxon>
    </lineage>
</organism>
<dbReference type="PANTHER" id="PTHR35752:SF1">
    <property type="entry name" value="G-PROTEIN COUPLED RECEPTOR"/>
    <property type="match status" value="1"/>
</dbReference>